<evidence type="ECO:0000256" key="1">
    <source>
        <dbReference type="SAM" id="Phobius"/>
    </source>
</evidence>
<keyword evidence="1" id="KW-0812">Transmembrane</keyword>
<keyword evidence="1" id="KW-0472">Membrane</keyword>
<gene>
    <name evidence="2" type="ORF">DI533_07005</name>
</gene>
<feature type="transmembrane region" description="Helical" evidence="1">
    <location>
        <begin position="31"/>
        <end position="51"/>
    </location>
</feature>
<evidence type="ECO:0000313" key="2">
    <source>
        <dbReference type="EMBL" id="PZR00319.1"/>
    </source>
</evidence>
<protein>
    <submittedName>
        <fullName evidence="2">DUF4381 domain-containing protein</fullName>
    </submittedName>
</protein>
<proteinExistence type="predicted"/>
<reference evidence="2 3" key="1">
    <citation type="submission" date="2017-08" db="EMBL/GenBank/DDBJ databases">
        <title>Infants hospitalized years apart are colonized by the same room-sourced microbial strains.</title>
        <authorList>
            <person name="Brooks B."/>
            <person name="Olm M.R."/>
            <person name="Firek B.A."/>
            <person name="Baker R."/>
            <person name="Thomas B.C."/>
            <person name="Morowitz M.J."/>
            <person name="Banfield J.F."/>
        </authorList>
    </citation>
    <scope>NUCLEOTIDE SEQUENCE [LARGE SCALE GENOMIC DNA]</scope>
    <source>
        <strain evidence="2">S2_003_000_R2_11</strain>
    </source>
</reference>
<dbReference type="EMBL" id="QFQS01000001">
    <property type="protein sequence ID" value="PZR00319.1"/>
    <property type="molecule type" value="Genomic_DNA"/>
</dbReference>
<sequence length="158" mass="16960">MNGDESLILLLDQLHDIVEPPAVSMWPATPAWAVVGLILLTMVGFALRALLKHRRATAYRRAALAELQRIAPDLRAGQPAALAEVNPLLRRTALVGFQRADVAGLTGADWIAFLNRTGGGFAPFAAALSAGPYSSRPPAFDGAALVVATDQWIRYHHD</sequence>
<dbReference type="AlphaFoldDB" id="A0A2W5SB79"/>
<dbReference type="Proteomes" id="UP000248975">
    <property type="component" value="Unassembled WGS sequence"/>
</dbReference>
<name>A0A2W5SB79_CERSP</name>
<organism evidence="2 3">
    <name type="scientific">Cereibacter sphaeroides</name>
    <name type="common">Rhodobacter sphaeroides</name>
    <dbReference type="NCBI Taxonomy" id="1063"/>
    <lineage>
        <taxon>Bacteria</taxon>
        <taxon>Pseudomonadati</taxon>
        <taxon>Pseudomonadota</taxon>
        <taxon>Alphaproteobacteria</taxon>
        <taxon>Rhodobacterales</taxon>
        <taxon>Paracoccaceae</taxon>
        <taxon>Cereibacter</taxon>
    </lineage>
</organism>
<keyword evidence="1" id="KW-1133">Transmembrane helix</keyword>
<accession>A0A2W5SB79</accession>
<dbReference type="Pfam" id="PF14316">
    <property type="entry name" value="DUF4381"/>
    <property type="match status" value="1"/>
</dbReference>
<dbReference type="InterPro" id="IPR025489">
    <property type="entry name" value="DUF4381"/>
</dbReference>
<comment type="caution">
    <text evidence="2">The sequence shown here is derived from an EMBL/GenBank/DDBJ whole genome shotgun (WGS) entry which is preliminary data.</text>
</comment>
<evidence type="ECO:0000313" key="3">
    <source>
        <dbReference type="Proteomes" id="UP000248975"/>
    </source>
</evidence>